<gene>
    <name evidence="3" type="ORF">ABB37_01964</name>
</gene>
<feature type="region of interest" description="Disordered" evidence="1">
    <location>
        <begin position="428"/>
        <end position="473"/>
    </location>
</feature>
<dbReference type="EMBL" id="LGTL01000003">
    <property type="protein sequence ID" value="KPA83715.1"/>
    <property type="molecule type" value="Genomic_DNA"/>
</dbReference>
<proteinExistence type="predicted"/>
<feature type="compositionally biased region" description="Polar residues" evidence="1">
    <location>
        <begin position="433"/>
        <end position="442"/>
    </location>
</feature>
<dbReference type="OMA" id="CDHAWRC"/>
<evidence type="ECO:0000256" key="1">
    <source>
        <dbReference type="SAM" id="MobiDB-lite"/>
    </source>
</evidence>
<dbReference type="Pfam" id="PF13020">
    <property type="entry name" value="NOV_C"/>
    <property type="match status" value="1"/>
</dbReference>
<dbReference type="PANTHER" id="PTHR32387:SF0">
    <property type="entry name" value="PROTEIN NO VEIN"/>
    <property type="match status" value="1"/>
</dbReference>
<evidence type="ECO:0000259" key="2">
    <source>
        <dbReference type="Pfam" id="PF13020"/>
    </source>
</evidence>
<reference evidence="3 4" key="1">
    <citation type="submission" date="2015-07" db="EMBL/GenBank/DDBJ databases">
        <title>High-quality genome of monoxenous trypanosomatid Leptomonas pyrrhocoris.</title>
        <authorList>
            <person name="Flegontov P."/>
            <person name="Butenko A."/>
            <person name="Firsov S."/>
            <person name="Vlcek C."/>
            <person name="Logacheva M.D."/>
            <person name="Field M."/>
            <person name="Filatov D."/>
            <person name="Flegontova O."/>
            <person name="Gerasimov E."/>
            <person name="Jackson A.P."/>
            <person name="Kelly S."/>
            <person name="Opperdoes F."/>
            <person name="O'Reilly A."/>
            <person name="Votypka J."/>
            <person name="Yurchenko V."/>
            <person name="Lukes J."/>
        </authorList>
    </citation>
    <scope>NUCLEOTIDE SEQUENCE [LARGE SCALE GENOMIC DNA]</scope>
    <source>
        <strain evidence="3">H10</strain>
    </source>
</reference>
<feature type="region of interest" description="Disordered" evidence="1">
    <location>
        <begin position="199"/>
        <end position="235"/>
    </location>
</feature>
<feature type="compositionally biased region" description="Low complexity" evidence="1">
    <location>
        <begin position="268"/>
        <end position="284"/>
    </location>
</feature>
<feature type="compositionally biased region" description="Low complexity" evidence="1">
    <location>
        <begin position="205"/>
        <end position="228"/>
    </location>
</feature>
<comment type="caution">
    <text evidence="3">The sequence shown here is derived from an EMBL/GenBank/DDBJ whole genome shotgun (WGS) entry which is preliminary data.</text>
</comment>
<dbReference type="InterPro" id="IPR024975">
    <property type="entry name" value="NOV_C"/>
</dbReference>
<evidence type="ECO:0000313" key="4">
    <source>
        <dbReference type="Proteomes" id="UP000037923"/>
    </source>
</evidence>
<protein>
    <recommendedName>
        <fullName evidence="2">Protein NO VEIN C-terminal domain-containing protein</fullName>
    </recommendedName>
</protein>
<dbReference type="InterPro" id="IPR052957">
    <property type="entry name" value="Auxin_embryo_med"/>
</dbReference>
<dbReference type="GeneID" id="26902259"/>
<sequence>MQSAPDPEHMTLLRKVNQYVQVQQQEYAALSFEAQRQRGPCTLEHLLHEVMLYLSEELNADAEAAHASSTSLPFAIRDVPALANVAALQLRLTSTVMSAISTHPIITLFDLEEWVCAMEGVDHFVELGLGVGLQVLPVVQQYFQLRANSLVFAVRARDIVGFLMNDPDAREVLLYGGGDARDLLNRFSHFYERTVLATEPNAGGSSSKSSASAPPSSSSSSPPRLPSADAHQRCRAGRRVHNVRQLGVHIQDYASFLATLAQDVAHGSGAARHPAPPSSAAAARAQRHEQNGPLYTRIIEAFDAACAERELVAALRHTREATALAAASHVKGITKEDDAAVPSNGRPSSPATAAARGWNFTVSTSESEARRYAVPLALWRNTALADQPKGGVELRFHVGADVVDGDGNKKLCSSVAVHTGDTARAAREAVGSTVGTTSSAKESTADEENARTAVTPLLRAAPPPPPRRRRGAVVSDVASCVPVGASCTSTSPVTALTQDATQPTATSAASGDLLSSLLRPAGSLGLAVAAVVVAAAATPKAASTNSMESTVAGDPEVELLEQGRNISEDAPCEPTPLERLLAYVKGNDDSNLSSSSGLPSARTTAQAFDERLIEGALLLEGLTAGDTVSVALLCEVWRSMHHAFVKRRTLPPSASPHPPQEPPLSSSFYSQWKHRHFIPLLSPSASGPHGEGVPSTLSRLAALRQQLSTNKGGSSAGAPGSTSHPLSINCDVREVMYMASPAEVCWSTWLTSSSSSPLSPSRSLLSGACLEQHYPQELRQIFCDLFHMRVAPTLAAWCTAARCVRRRYSPALLTADFAAAYLESFVCCVDADVGARLSEAAEDTESEKPSSSPKEDPPSFVDAEQGKAAAALQAALDALGEALDSSPLRAGVFPCDHAWRCGLDGLLFAPPRLCGYNGVLLSCADAAASCSAPPLRVLCFATKEPSWGVRAVLEYFGVRPLDELVETRVSFHSIVHTQASGALQDTIAAIVPYLQGFCRSRFPSSYAMSYQVLQRRLHQLKVVLTAAGAAAPRQLLRLHWNGCVYAYERDLRLEYVAAHNIIFGIAEDYAVPMLAEALMPLFVPFAMEREEDRLQLRDTMAALLGAVSTLQSSYESFDVAETQQRFLSQAGEVLAAVAAAHHFAPYRYPPSPQHAKDGASDERQRQRGTNAEAEPPFSLPSRPFVRYQSYFPPGTDAVRQPRGSQPSGASHLSHHPPPSSHRDALPVRRLTCADAAELTTARHGRSTGGLRGAVQQRFGSDGRLRVTLALPGNGGSTAVITSDPAWSDFPLELDVRRVVSACANEKRLRPQTFEDASDSEKEASETSEGSADAHDDFLTFQYHRHTPKATMTPSRTEADTTGQPHKRRRGEAAGNRGAGQTSLSADWWLQPPASSAVAGSAGETPGYAVAAERYVYELLCAEHAESMRQHGLRVIWVNEHTETGSPFDILIVRPRSLAARASGDGGGGPRGLTSGNAAGWDVVSFVEVKSTCTPSRREFELSLSELLFAARFGSAFKVYRVFGASTDKLRRMRCAVYADLVQMWYRAELTITSDIRVTPSK</sequence>
<feature type="compositionally biased region" description="Basic and acidic residues" evidence="1">
    <location>
        <begin position="1154"/>
        <end position="1165"/>
    </location>
</feature>
<feature type="region of interest" description="Disordered" evidence="1">
    <location>
        <begin position="1147"/>
        <end position="1225"/>
    </location>
</feature>
<dbReference type="VEuPathDB" id="TriTrypDB:LpyrH10_03_1150"/>
<feature type="region of interest" description="Disordered" evidence="1">
    <location>
        <begin position="839"/>
        <end position="861"/>
    </location>
</feature>
<name>A0A0N0DY44_LEPPY</name>
<feature type="region of interest" description="Disordered" evidence="1">
    <location>
        <begin position="1345"/>
        <end position="1383"/>
    </location>
</feature>
<dbReference type="OrthoDB" id="1262810at2759"/>
<accession>A0A0N0DY44</accession>
<organism evidence="3 4">
    <name type="scientific">Leptomonas pyrrhocoris</name>
    <name type="common">Firebug parasite</name>
    <dbReference type="NCBI Taxonomy" id="157538"/>
    <lineage>
        <taxon>Eukaryota</taxon>
        <taxon>Discoba</taxon>
        <taxon>Euglenozoa</taxon>
        <taxon>Kinetoplastea</taxon>
        <taxon>Metakinetoplastina</taxon>
        <taxon>Trypanosomatida</taxon>
        <taxon>Trypanosomatidae</taxon>
        <taxon>Leishmaniinae</taxon>
        <taxon>Leptomonas</taxon>
    </lineage>
</organism>
<feature type="region of interest" description="Disordered" evidence="1">
    <location>
        <begin position="268"/>
        <end position="288"/>
    </location>
</feature>
<dbReference type="PANTHER" id="PTHR32387">
    <property type="entry name" value="WU:FJ29H11"/>
    <property type="match status" value="1"/>
</dbReference>
<feature type="region of interest" description="Disordered" evidence="1">
    <location>
        <begin position="1310"/>
        <end position="1333"/>
    </location>
</feature>
<feature type="domain" description="Protein NO VEIN C-terminal" evidence="2">
    <location>
        <begin position="1411"/>
        <end position="1528"/>
    </location>
</feature>
<dbReference type="Proteomes" id="UP000037923">
    <property type="component" value="Unassembled WGS sequence"/>
</dbReference>
<feature type="compositionally biased region" description="Polar residues" evidence="1">
    <location>
        <begin position="1349"/>
        <end position="1363"/>
    </location>
</feature>
<dbReference type="RefSeq" id="XP_015662154.1">
    <property type="nucleotide sequence ID" value="XM_015798676.1"/>
</dbReference>
<keyword evidence="4" id="KW-1185">Reference proteome</keyword>
<evidence type="ECO:0000313" key="3">
    <source>
        <dbReference type="EMBL" id="KPA83715.1"/>
    </source>
</evidence>